<feature type="domain" description="HAMP" evidence="7">
    <location>
        <begin position="190"/>
        <end position="242"/>
    </location>
</feature>
<dbReference type="PRINTS" id="PR00260">
    <property type="entry name" value="CHEMTRNSDUCR"/>
</dbReference>
<dbReference type="SUPFAM" id="SSF58104">
    <property type="entry name" value="Methyl-accepting chemotaxis protein (MCP) signaling domain"/>
    <property type="match status" value="1"/>
</dbReference>
<dbReference type="STRING" id="413882.AAW51_3866"/>
<evidence type="ECO:0000259" key="6">
    <source>
        <dbReference type="PROSITE" id="PS50111"/>
    </source>
</evidence>
<sequence>MNRFTLRQKFKFGLIAVVVVSLLVLIGTRLLGKAALFHYMERDHVATVLNLKQAMDRVSEGARTADKVTRDELVRDIVKARDIAGNVDIELFAIERGAISMIGFGGVIDLPRKDIVELNRMRDIIASEPGSGVTPELVAKLKPDMDQVLDNTNRFGPLVAEVVNFIKVSVMFINLLGIAVLATSFWLIRQATLGPLQTALAAAHRIAQGDLSGTLSSTAQDEVGKLIAALEDMQSNLVRVVGDVRQRSHTVAQSMGQMASGSSELASRTERQAAALQQTAATMEEITATVKQSAQSVNEANRLARDASTLAAEGGQAVVQAVQSMDAIKAASKKIAEITTMINGISFQTNILALNAAVESARAGEHGRGFAVVAAEVRTLAQRSATAAKEIEALIRDSVDKVEAGSAQVGQAGQTIDQVVAAVGKVGGLIGDLAHAFAEQESGIAQIDQAIVELDQVTQQNAAMVQRAAASATSVRAESEALVQSVSVFKLAH</sequence>
<dbReference type="RefSeq" id="WP_053013754.1">
    <property type="nucleotide sequence ID" value="NZ_CP011371.1"/>
</dbReference>
<evidence type="ECO:0000259" key="7">
    <source>
        <dbReference type="PROSITE" id="PS50885"/>
    </source>
</evidence>
<evidence type="ECO:0000313" key="9">
    <source>
        <dbReference type="Proteomes" id="UP000035352"/>
    </source>
</evidence>
<keyword evidence="5" id="KW-0812">Transmembrane</keyword>
<comment type="subcellular location">
    <subcellularLocation>
        <location evidence="1">Membrane</location>
    </subcellularLocation>
</comment>
<feature type="transmembrane region" description="Helical" evidence="5">
    <location>
        <begin position="12"/>
        <end position="32"/>
    </location>
</feature>
<feature type="domain" description="Methyl-accepting transducer" evidence="6">
    <location>
        <begin position="247"/>
        <end position="476"/>
    </location>
</feature>
<dbReference type="GO" id="GO:0006935">
    <property type="term" value="P:chemotaxis"/>
    <property type="evidence" value="ECO:0007669"/>
    <property type="project" value="InterPro"/>
</dbReference>
<dbReference type="PANTHER" id="PTHR43531">
    <property type="entry name" value="PROTEIN ICFG"/>
    <property type="match status" value="1"/>
</dbReference>
<keyword evidence="9" id="KW-1185">Reference proteome</keyword>
<evidence type="ECO:0000256" key="1">
    <source>
        <dbReference type="ARBA" id="ARBA00004370"/>
    </source>
</evidence>
<organism evidence="8 9">
    <name type="scientific">Caldimonas brevitalea</name>
    <dbReference type="NCBI Taxonomy" id="413882"/>
    <lineage>
        <taxon>Bacteria</taxon>
        <taxon>Pseudomonadati</taxon>
        <taxon>Pseudomonadota</taxon>
        <taxon>Betaproteobacteria</taxon>
        <taxon>Burkholderiales</taxon>
        <taxon>Sphaerotilaceae</taxon>
        <taxon>Caldimonas</taxon>
    </lineage>
</organism>
<dbReference type="PATRIC" id="fig|413882.6.peg.4036"/>
<dbReference type="Proteomes" id="UP000035352">
    <property type="component" value="Chromosome"/>
</dbReference>
<keyword evidence="2" id="KW-0488">Methylation</keyword>
<dbReference type="InterPro" id="IPR004089">
    <property type="entry name" value="MCPsignal_dom"/>
</dbReference>
<name>A0A0G3BMC1_9BURK</name>
<dbReference type="SMART" id="SM00304">
    <property type="entry name" value="HAMP"/>
    <property type="match status" value="1"/>
</dbReference>
<dbReference type="InterPro" id="IPR003660">
    <property type="entry name" value="HAMP_dom"/>
</dbReference>
<proteinExistence type="inferred from homology"/>
<keyword evidence="4" id="KW-0807">Transducer</keyword>
<dbReference type="CDD" id="cd06225">
    <property type="entry name" value="HAMP"/>
    <property type="match status" value="1"/>
</dbReference>
<evidence type="ECO:0000256" key="2">
    <source>
        <dbReference type="ARBA" id="ARBA00022481"/>
    </source>
</evidence>
<dbReference type="AlphaFoldDB" id="A0A0G3BMC1"/>
<dbReference type="GO" id="GO:0004888">
    <property type="term" value="F:transmembrane signaling receptor activity"/>
    <property type="evidence" value="ECO:0007669"/>
    <property type="project" value="InterPro"/>
</dbReference>
<dbReference type="InterPro" id="IPR051310">
    <property type="entry name" value="MCP_chemotaxis"/>
</dbReference>
<dbReference type="Gene3D" id="1.10.287.950">
    <property type="entry name" value="Methyl-accepting chemotaxis protein"/>
    <property type="match status" value="1"/>
</dbReference>
<dbReference type="PROSITE" id="PS50885">
    <property type="entry name" value="HAMP"/>
    <property type="match status" value="1"/>
</dbReference>
<dbReference type="InterPro" id="IPR004090">
    <property type="entry name" value="Chemotax_Me-accpt_rcpt"/>
</dbReference>
<dbReference type="GO" id="GO:0005886">
    <property type="term" value="C:plasma membrane"/>
    <property type="evidence" value="ECO:0007669"/>
    <property type="project" value="TreeGrafter"/>
</dbReference>
<dbReference type="FunFam" id="1.10.287.950:FF:000001">
    <property type="entry name" value="Methyl-accepting chemotaxis sensory transducer"/>
    <property type="match status" value="1"/>
</dbReference>
<dbReference type="PROSITE" id="PS50111">
    <property type="entry name" value="CHEMOTAXIS_TRANSDUC_2"/>
    <property type="match status" value="1"/>
</dbReference>
<dbReference type="Pfam" id="PF00015">
    <property type="entry name" value="MCPsignal"/>
    <property type="match status" value="1"/>
</dbReference>
<dbReference type="PANTHER" id="PTHR43531:SF14">
    <property type="entry name" value="METHYL-ACCEPTING CHEMOTAXIS PROTEIN I-RELATED"/>
    <property type="match status" value="1"/>
</dbReference>
<keyword evidence="5" id="KW-0472">Membrane</keyword>
<gene>
    <name evidence="8" type="ORF">AAW51_3866</name>
</gene>
<dbReference type="CDD" id="cd11386">
    <property type="entry name" value="MCP_signal"/>
    <property type="match status" value="1"/>
</dbReference>
<dbReference type="EMBL" id="CP011371">
    <property type="protein sequence ID" value="AKJ30557.1"/>
    <property type="molecule type" value="Genomic_DNA"/>
</dbReference>
<reference evidence="8 9" key="1">
    <citation type="submission" date="2015-05" db="EMBL/GenBank/DDBJ databases">
        <authorList>
            <person name="Tang B."/>
            <person name="Yu Y."/>
        </authorList>
    </citation>
    <scope>NUCLEOTIDE SEQUENCE [LARGE SCALE GENOMIC DNA]</scope>
    <source>
        <strain evidence="8 9">DSM 7029</strain>
    </source>
</reference>
<keyword evidence="8" id="KW-0675">Receptor</keyword>
<accession>A0A0G3BMC1</accession>
<evidence type="ECO:0000256" key="5">
    <source>
        <dbReference type="SAM" id="Phobius"/>
    </source>
</evidence>
<protein>
    <submittedName>
        <fullName evidence="8">Methyl-accepting chemotaxis protein I serine chemoreceptor protein</fullName>
    </submittedName>
</protein>
<comment type="similarity">
    <text evidence="3">Belongs to the methyl-accepting chemotaxis (MCP) protein family.</text>
</comment>
<dbReference type="GO" id="GO:0007165">
    <property type="term" value="P:signal transduction"/>
    <property type="evidence" value="ECO:0007669"/>
    <property type="project" value="UniProtKB-KW"/>
</dbReference>
<keyword evidence="5" id="KW-1133">Transmembrane helix</keyword>
<dbReference type="KEGG" id="pbh:AAW51_3866"/>
<dbReference type="SMART" id="SM00283">
    <property type="entry name" value="MA"/>
    <property type="match status" value="1"/>
</dbReference>
<dbReference type="Pfam" id="PF00672">
    <property type="entry name" value="HAMP"/>
    <property type="match status" value="1"/>
</dbReference>
<evidence type="ECO:0000313" key="8">
    <source>
        <dbReference type="EMBL" id="AKJ30557.1"/>
    </source>
</evidence>
<evidence type="ECO:0000256" key="4">
    <source>
        <dbReference type="PROSITE-ProRule" id="PRU00284"/>
    </source>
</evidence>
<evidence type="ECO:0000256" key="3">
    <source>
        <dbReference type="ARBA" id="ARBA00029447"/>
    </source>
</evidence>